<dbReference type="AlphaFoldDB" id="A0A067PWP6"/>
<name>A0A067PWP6_9AGAM</name>
<keyword evidence="2" id="KW-1185">Reference proteome</keyword>
<organism evidence="1 2">
    <name type="scientific">Jaapia argillacea MUCL 33604</name>
    <dbReference type="NCBI Taxonomy" id="933084"/>
    <lineage>
        <taxon>Eukaryota</taxon>
        <taxon>Fungi</taxon>
        <taxon>Dikarya</taxon>
        <taxon>Basidiomycota</taxon>
        <taxon>Agaricomycotina</taxon>
        <taxon>Agaricomycetes</taxon>
        <taxon>Agaricomycetidae</taxon>
        <taxon>Jaapiales</taxon>
        <taxon>Jaapiaceae</taxon>
        <taxon>Jaapia</taxon>
    </lineage>
</organism>
<sequence length="290" mass="32477">MARVKITLPPNKSHKSAVVLIPPGWFVPSSNTQQSSPIGDTSDGSFEMTSSIQNIRSIHDRHFHRWPMPHITLLYPFVHPKENVSSSDDYAKIVETLRDACQNFEFEGGERSLWLGGQTNAENASDGGFGFGGESPFGQFRHSKKSWTLFLRPLPATPPGPPRPDLSSAPASVPWLNSLMASLLSQPLLREYDEQVREGGRLPREEDVSDAALELPKLQKRVEERFQPHLSLGQWSGEQHAKGFLPTLNTTFSSSHRWDVSEVCISQRDGFEDPFRVVQRIPLGRPTAQE</sequence>
<reference evidence="2" key="1">
    <citation type="journal article" date="2014" name="Proc. Natl. Acad. Sci. U.S.A.">
        <title>Extensive sampling of basidiomycete genomes demonstrates inadequacy of the white-rot/brown-rot paradigm for wood decay fungi.</title>
        <authorList>
            <person name="Riley R."/>
            <person name="Salamov A.A."/>
            <person name="Brown D.W."/>
            <person name="Nagy L.G."/>
            <person name="Floudas D."/>
            <person name="Held B.W."/>
            <person name="Levasseur A."/>
            <person name="Lombard V."/>
            <person name="Morin E."/>
            <person name="Otillar R."/>
            <person name="Lindquist E.A."/>
            <person name="Sun H."/>
            <person name="LaButti K.M."/>
            <person name="Schmutz J."/>
            <person name="Jabbour D."/>
            <person name="Luo H."/>
            <person name="Baker S.E."/>
            <person name="Pisabarro A.G."/>
            <person name="Walton J.D."/>
            <person name="Blanchette R.A."/>
            <person name="Henrissat B."/>
            <person name="Martin F."/>
            <person name="Cullen D."/>
            <person name="Hibbett D.S."/>
            <person name="Grigoriev I.V."/>
        </authorList>
    </citation>
    <scope>NUCLEOTIDE SEQUENCE [LARGE SCALE GENOMIC DNA]</scope>
    <source>
        <strain evidence="2">MUCL 33604</strain>
    </source>
</reference>
<dbReference type="Proteomes" id="UP000027265">
    <property type="component" value="Unassembled WGS sequence"/>
</dbReference>
<dbReference type="InParanoid" id="A0A067PWP6"/>
<gene>
    <name evidence="1" type="ORF">JAAARDRAFT_58004</name>
</gene>
<evidence type="ECO:0000313" key="2">
    <source>
        <dbReference type="Proteomes" id="UP000027265"/>
    </source>
</evidence>
<dbReference type="PANTHER" id="PTHR37474:SF1">
    <property type="entry name" value="2'-5' RNA LIGASE FAMILY PROTEIN"/>
    <property type="match status" value="1"/>
</dbReference>
<dbReference type="HOGENOM" id="CLU_959974_0_0_1"/>
<proteinExistence type="predicted"/>
<dbReference type="Pfam" id="PF13563">
    <property type="entry name" value="2_5_RNA_ligase2"/>
    <property type="match status" value="1"/>
</dbReference>
<dbReference type="EMBL" id="KL197718">
    <property type="protein sequence ID" value="KDQ58285.1"/>
    <property type="molecule type" value="Genomic_DNA"/>
</dbReference>
<dbReference type="OrthoDB" id="10263155at2759"/>
<accession>A0A067PWP6</accession>
<evidence type="ECO:0008006" key="3">
    <source>
        <dbReference type="Google" id="ProtNLM"/>
    </source>
</evidence>
<dbReference type="Gene3D" id="3.90.1140.10">
    <property type="entry name" value="Cyclic phosphodiesterase"/>
    <property type="match status" value="1"/>
</dbReference>
<protein>
    <recommendedName>
        <fullName evidence="3">2',3'-cyclic-nucleotide 3'-phosphodiesterase</fullName>
    </recommendedName>
</protein>
<dbReference type="PANTHER" id="PTHR37474">
    <property type="entry name" value="RNA LIGASE/CYCLIC NUCLEOTIDE PHOSPHODIESTERASE"/>
    <property type="match status" value="1"/>
</dbReference>
<evidence type="ECO:0000313" key="1">
    <source>
        <dbReference type="EMBL" id="KDQ58285.1"/>
    </source>
</evidence>